<name>A0A0V0RDA5_9BILA</name>
<evidence type="ECO:0000313" key="1">
    <source>
        <dbReference type="EMBL" id="KRX12459.1"/>
    </source>
</evidence>
<keyword evidence="2" id="KW-1185">Reference proteome</keyword>
<evidence type="ECO:0000313" key="2">
    <source>
        <dbReference type="Proteomes" id="UP000054630"/>
    </source>
</evidence>
<proteinExistence type="predicted"/>
<sequence length="57" mass="6478">MLHAHYCALGYFPQRSNSVLSCTATITPRYSIVLCFYHTALPKQPSRTVSRLCGIFR</sequence>
<reference evidence="1 2" key="1">
    <citation type="submission" date="2015-01" db="EMBL/GenBank/DDBJ databases">
        <title>Evolution of Trichinella species and genotypes.</title>
        <authorList>
            <person name="Korhonen P.K."/>
            <person name="Edoardo P."/>
            <person name="Giuseppe L.R."/>
            <person name="Gasser R.B."/>
        </authorList>
    </citation>
    <scope>NUCLEOTIDE SEQUENCE [LARGE SCALE GENOMIC DNA]</scope>
    <source>
        <strain evidence="1">ISS37</strain>
    </source>
</reference>
<dbReference type="EMBL" id="JYDL01000389">
    <property type="protein sequence ID" value="KRX12459.1"/>
    <property type="molecule type" value="Genomic_DNA"/>
</dbReference>
<organism evidence="1 2">
    <name type="scientific">Trichinella nelsoni</name>
    <dbReference type="NCBI Taxonomy" id="6336"/>
    <lineage>
        <taxon>Eukaryota</taxon>
        <taxon>Metazoa</taxon>
        <taxon>Ecdysozoa</taxon>
        <taxon>Nematoda</taxon>
        <taxon>Enoplea</taxon>
        <taxon>Dorylaimia</taxon>
        <taxon>Trichinellida</taxon>
        <taxon>Trichinellidae</taxon>
        <taxon>Trichinella</taxon>
    </lineage>
</organism>
<dbReference type="Proteomes" id="UP000054630">
    <property type="component" value="Unassembled WGS sequence"/>
</dbReference>
<comment type="caution">
    <text evidence="1">The sequence shown here is derived from an EMBL/GenBank/DDBJ whole genome shotgun (WGS) entry which is preliminary data.</text>
</comment>
<dbReference type="OrthoDB" id="5920701at2759"/>
<accession>A0A0V0RDA5</accession>
<dbReference type="AlphaFoldDB" id="A0A0V0RDA5"/>
<gene>
    <name evidence="1" type="ORF">T07_4168</name>
</gene>
<protein>
    <submittedName>
        <fullName evidence="1">Uncharacterized protein</fullName>
    </submittedName>
</protein>